<dbReference type="SUPFAM" id="SSF109854">
    <property type="entry name" value="DinB/YfiT-like putative metalloenzymes"/>
    <property type="match status" value="1"/>
</dbReference>
<gene>
    <name evidence="2" type="ORF">NCTC11343_02217</name>
</gene>
<feature type="domain" description="DinB-like" evidence="1">
    <location>
        <begin position="72"/>
        <end position="208"/>
    </location>
</feature>
<dbReference type="AlphaFoldDB" id="A0A2X2JEL8"/>
<organism evidence="2 3">
    <name type="scientific">Sphingobacterium multivorum</name>
    <dbReference type="NCBI Taxonomy" id="28454"/>
    <lineage>
        <taxon>Bacteria</taxon>
        <taxon>Pseudomonadati</taxon>
        <taxon>Bacteroidota</taxon>
        <taxon>Sphingobacteriia</taxon>
        <taxon>Sphingobacteriales</taxon>
        <taxon>Sphingobacteriaceae</taxon>
        <taxon>Sphingobacterium</taxon>
    </lineage>
</organism>
<reference evidence="2 3" key="1">
    <citation type="submission" date="2018-06" db="EMBL/GenBank/DDBJ databases">
        <authorList>
            <consortium name="Pathogen Informatics"/>
            <person name="Doyle S."/>
        </authorList>
    </citation>
    <scope>NUCLEOTIDE SEQUENCE [LARGE SCALE GENOMIC DNA]</scope>
    <source>
        <strain evidence="2 3">NCTC11343</strain>
    </source>
</reference>
<evidence type="ECO:0000259" key="1">
    <source>
        <dbReference type="Pfam" id="PF12867"/>
    </source>
</evidence>
<sequence>MSRAHFLGIFAPDRSFAIRKKLQELLKNTRQFLLQVLAIKRAAISLKQLKNRGVIITQPNVMHDMESLFNAWKTSRMAYLKFFENYSLEQLNHIPEGFSNNLIWNIGHIIATQHKLIHIGSDVKGHIPEEIFNNYESGTKPTVPVSQQEADLLKRLLLEQIEPTIRDFNSKKFVTYQERTTGTGFHLTSIYDTFEWNNFHEGLHLGYMIRFLPIA</sequence>
<accession>A0A2X2JEL8</accession>
<dbReference type="EMBL" id="UAUU01000008">
    <property type="protein sequence ID" value="SPZ85655.1"/>
    <property type="molecule type" value="Genomic_DNA"/>
</dbReference>
<protein>
    <submittedName>
        <fullName evidence="2">DinB superfamily</fullName>
    </submittedName>
</protein>
<name>A0A2X2JEL8_SPHMU</name>
<proteinExistence type="predicted"/>
<evidence type="ECO:0000313" key="3">
    <source>
        <dbReference type="Proteomes" id="UP000251241"/>
    </source>
</evidence>
<evidence type="ECO:0000313" key="2">
    <source>
        <dbReference type="EMBL" id="SPZ85655.1"/>
    </source>
</evidence>
<dbReference type="Gene3D" id="1.20.120.450">
    <property type="entry name" value="dinb family like domain"/>
    <property type="match status" value="1"/>
</dbReference>
<dbReference type="Pfam" id="PF12867">
    <property type="entry name" value="DinB_2"/>
    <property type="match status" value="1"/>
</dbReference>
<dbReference type="InterPro" id="IPR034660">
    <property type="entry name" value="DinB/YfiT-like"/>
</dbReference>
<dbReference type="InterPro" id="IPR024775">
    <property type="entry name" value="DinB-like"/>
</dbReference>
<dbReference type="Proteomes" id="UP000251241">
    <property type="component" value="Unassembled WGS sequence"/>
</dbReference>